<dbReference type="AlphaFoldDB" id="A0AAD6C800"/>
<dbReference type="Proteomes" id="UP001213681">
    <property type="component" value="Unassembled WGS sequence"/>
</dbReference>
<gene>
    <name evidence="2" type="ORF">N7458_004959</name>
</gene>
<dbReference type="EMBL" id="JAPVEA010000005">
    <property type="protein sequence ID" value="KAJ5454003.1"/>
    <property type="molecule type" value="Genomic_DNA"/>
</dbReference>
<name>A0AAD6C800_9EURO</name>
<protein>
    <submittedName>
        <fullName evidence="2">Uncharacterized protein</fullName>
    </submittedName>
</protein>
<reference evidence="2" key="2">
    <citation type="journal article" date="2023" name="IMA Fungus">
        <title>Comparative genomic study of the Penicillium genus elucidates a diverse pangenome and 15 lateral gene transfer events.</title>
        <authorList>
            <person name="Petersen C."/>
            <person name="Sorensen T."/>
            <person name="Nielsen M.R."/>
            <person name="Sondergaard T.E."/>
            <person name="Sorensen J.L."/>
            <person name="Fitzpatrick D.A."/>
            <person name="Frisvad J.C."/>
            <person name="Nielsen K.L."/>
        </authorList>
    </citation>
    <scope>NUCLEOTIDE SEQUENCE</scope>
    <source>
        <strain evidence="2">IBT 16125</strain>
    </source>
</reference>
<comment type="caution">
    <text evidence="2">The sequence shown here is derived from an EMBL/GenBank/DDBJ whole genome shotgun (WGS) entry which is preliminary data.</text>
</comment>
<dbReference type="RefSeq" id="XP_056766959.1">
    <property type="nucleotide sequence ID" value="XM_056908341.1"/>
</dbReference>
<evidence type="ECO:0000313" key="2">
    <source>
        <dbReference type="EMBL" id="KAJ5454003.1"/>
    </source>
</evidence>
<reference evidence="2" key="1">
    <citation type="submission" date="2022-12" db="EMBL/GenBank/DDBJ databases">
        <authorList>
            <person name="Petersen C."/>
        </authorList>
    </citation>
    <scope>NUCLEOTIDE SEQUENCE</scope>
    <source>
        <strain evidence="2">IBT 16125</strain>
    </source>
</reference>
<evidence type="ECO:0000256" key="1">
    <source>
        <dbReference type="SAM" id="MobiDB-lite"/>
    </source>
</evidence>
<organism evidence="2 3">
    <name type="scientific">Penicillium daleae</name>
    <dbReference type="NCBI Taxonomy" id="63821"/>
    <lineage>
        <taxon>Eukaryota</taxon>
        <taxon>Fungi</taxon>
        <taxon>Dikarya</taxon>
        <taxon>Ascomycota</taxon>
        <taxon>Pezizomycotina</taxon>
        <taxon>Eurotiomycetes</taxon>
        <taxon>Eurotiomycetidae</taxon>
        <taxon>Eurotiales</taxon>
        <taxon>Aspergillaceae</taxon>
        <taxon>Penicillium</taxon>
    </lineage>
</organism>
<feature type="region of interest" description="Disordered" evidence="1">
    <location>
        <begin position="14"/>
        <end position="42"/>
    </location>
</feature>
<evidence type="ECO:0000313" key="3">
    <source>
        <dbReference type="Proteomes" id="UP001213681"/>
    </source>
</evidence>
<keyword evidence="3" id="KW-1185">Reference proteome</keyword>
<proteinExistence type="predicted"/>
<dbReference type="GeneID" id="81598584"/>
<accession>A0AAD6C800</accession>
<feature type="compositionally biased region" description="Low complexity" evidence="1">
    <location>
        <begin position="24"/>
        <end position="42"/>
    </location>
</feature>
<sequence length="296" mass="32980">MKVDGSQELFQSMSGAEPIWVSQTPPSFGSGTESSPSLSSSFDFMDAPKEEPTPYGLPMVESDFMANPPYKPVILETNDARFIADSPVGSSNINSSFQWPMSTETDSWHPHYHLDRLAWPAPTTLTSSSWPMPGNMAPRPDELDYASVTPPGIGTSQPQPVNSLPRYTGLPSMPDCSTSFSTPPSSTMRLEHPQTQHENPAIKASLHYSDARNALLIQWKRAGLSYKDIKRMGGFKEAESTLRGRFRTLTKAKEQRVRKPKWLKRDVSIPLPPYKLGDESRQIEWTSSTQMNEAQS</sequence>